<accession>A0A9K3D7X6</accession>
<feature type="region of interest" description="Disordered" evidence="1">
    <location>
        <begin position="1"/>
        <end position="143"/>
    </location>
</feature>
<protein>
    <submittedName>
        <fullName evidence="2">Uncharacterized protein</fullName>
    </submittedName>
</protein>
<comment type="caution">
    <text evidence="2">The sequence shown here is derived from an EMBL/GenBank/DDBJ whole genome shotgun (WGS) entry which is preliminary data.</text>
</comment>
<feature type="compositionally biased region" description="Basic and acidic residues" evidence="1">
    <location>
        <begin position="1"/>
        <end position="16"/>
    </location>
</feature>
<gene>
    <name evidence="2" type="ORF">KIPB_012696</name>
</gene>
<evidence type="ECO:0000256" key="1">
    <source>
        <dbReference type="SAM" id="MobiDB-lite"/>
    </source>
</evidence>
<name>A0A9K3D7X6_9EUKA</name>
<evidence type="ECO:0000313" key="2">
    <source>
        <dbReference type="EMBL" id="GIQ90050.1"/>
    </source>
</evidence>
<keyword evidence="3" id="KW-1185">Reference proteome</keyword>
<dbReference type="EMBL" id="BDIP01005710">
    <property type="protein sequence ID" value="GIQ90050.1"/>
    <property type="molecule type" value="Genomic_DNA"/>
</dbReference>
<feature type="compositionally biased region" description="Low complexity" evidence="1">
    <location>
        <begin position="31"/>
        <end position="48"/>
    </location>
</feature>
<evidence type="ECO:0000313" key="3">
    <source>
        <dbReference type="Proteomes" id="UP000265618"/>
    </source>
</evidence>
<sequence length="143" mass="15207">MPGPETDRGDPHERDVMVLQYPDGSSDPEDLLSLASLAAAPITTASPTQYEPTVRSTLYRSSETQRSLSDLSDAEYESLEIHEGGGYGRSGRQEETDSLTGAGRDTRGTRGTREAAAPVDRRPPAGDAPTDIMSVLSQLGTGL</sequence>
<organism evidence="2 3">
    <name type="scientific">Kipferlia bialata</name>
    <dbReference type="NCBI Taxonomy" id="797122"/>
    <lineage>
        <taxon>Eukaryota</taxon>
        <taxon>Metamonada</taxon>
        <taxon>Carpediemonas-like organisms</taxon>
        <taxon>Kipferlia</taxon>
    </lineage>
</organism>
<dbReference type="AlphaFoldDB" id="A0A9K3D7X6"/>
<feature type="compositionally biased region" description="Basic and acidic residues" evidence="1">
    <location>
        <begin position="104"/>
        <end position="124"/>
    </location>
</feature>
<proteinExistence type="predicted"/>
<dbReference type="Proteomes" id="UP000265618">
    <property type="component" value="Unassembled WGS sequence"/>
</dbReference>
<reference evidence="2 3" key="1">
    <citation type="journal article" date="2018" name="PLoS ONE">
        <title>The draft genome of Kipferlia bialata reveals reductive genome evolution in fornicate parasites.</title>
        <authorList>
            <person name="Tanifuji G."/>
            <person name="Takabayashi S."/>
            <person name="Kume K."/>
            <person name="Takagi M."/>
            <person name="Nakayama T."/>
            <person name="Kamikawa R."/>
            <person name="Inagaki Y."/>
            <person name="Hashimoto T."/>
        </authorList>
    </citation>
    <scope>NUCLEOTIDE SEQUENCE [LARGE SCALE GENOMIC DNA]</scope>
    <source>
        <strain evidence="2">NY0173</strain>
    </source>
</reference>
<feature type="compositionally biased region" description="Polar residues" evidence="1">
    <location>
        <begin position="49"/>
        <end position="70"/>
    </location>
</feature>